<keyword evidence="5 12" id="KW-0479">Metal-binding</keyword>
<evidence type="ECO:0000256" key="6">
    <source>
        <dbReference type="ARBA" id="ARBA00022801"/>
    </source>
</evidence>
<dbReference type="InterPro" id="IPR036412">
    <property type="entry name" value="HAD-like_sf"/>
</dbReference>
<evidence type="ECO:0000256" key="10">
    <source>
        <dbReference type="PIRSR" id="PIRSR004682-1"/>
    </source>
</evidence>
<accession>A0A2U2AJ53</accession>
<dbReference type="InterPro" id="IPR023214">
    <property type="entry name" value="HAD_sf"/>
</dbReference>
<comment type="subunit">
    <text evidence="3">Monomer.</text>
</comment>
<keyword evidence="15" id="KW-1185">Reference proteome</keyword>
<evidence type="ECO:0000256" key="8">
    <source>
        <dbReference type="ARBA" id="ARBA00031828"/>
    </source>
</evidence>
<evidence type="ECO:0000256" key="12">
    <source>
        <dbReference type="PIRSR" id="PIRSR004682-4"/>
    </source>
</evidence>
<feature type="active site" description="Proton donor" evidence="10">
    <location>
        <position position="28"/>
    </location>
</feature>
<feature type="binding site" evidence="12">
    <location>
        <position position="26"/>
    </location>
    <ligand>
        <name>Mg(2+)</name>
        <dbReference type="ChEBI" id="CHEBI:18420"/>
    </ligand>
</feature>
<comment type="caution">
    <text evidence="14">The sequence shown here is derived from an EMBL/GenBank/DDBJ whole genome shotgun (WGS) entry which is preliminary data.</text>
</comment>
<feature type="binding site" evidence="12">
    <location>
        <position position="108"/>
    </location>
    <ligand>
        <name>Zn(2+)</name>
        <dbReference type="ChEBI" id="CHEBI:29105"/>
    </ligand>
</feature>
<evidence type="ECO:0000256" key="3">
    <source>
        <dbReference type="ARBA" id="ARBA00011245"/>
    </source>
</evidence>
<feature type="site" description="Stabilizes the phosphoryl group" evidence="11">
    <location>
        <position position="119"/>
    </location>
</feature>
<comment type="similarity">
    <text evidence="9">Belongs to the gmhB family.</text>
</comment>
<protein>
    <recommendedName>
        <fullName evidence="8 9">D,D-heptose 1,7-bisphosphate phosphatase</fullName>
        <ecNumber evidence="9">3.1.3.-</ecNumber>
    </recommendedName>
</protein>
<dbReference type="PIRSF" id="PIRSF004682">
    <property type="entry name" value="GmhB"/>
    <property type="match status" value="1"/>
</dbReference>
<evidence type="ECO:0000256" key="1">
    <source>
        <dbReference type="ARBA" id="ARBA00001946"/>
    </source>
</evidence>
<sequence>MREKSNAHQDAQEKQPLPRPDLVILDRDGVINQDSSAYIKSRDEWIPIPGSLEAMAQLHHAGIKIGIATNQRGIALGLYDHQALEEMHEKMRILLAEHQGEIDMIAFCTADDPHHPDRKPNPGMLLSIIEALALPKESVIYFVGDKSSDVEAAQRATKESDYQVTPILVRTGNGLKSEKKMNDSSLLTYNDLASFVDALLLNRTIPSTEE</sequence>
<keyword evidence="12" id="KW-0862">Zinc</keyword>
<comment type="cofactor">
    <cofactor evidence="1 12">
        <name>Mg(2+)</name>
        <dbReference type="ChEBI" id="CHEBI:18420"/>
    </cofactor>
</comment>
<feature type="binding site" evidence="12">
    <location>
        <position position="146"/>
    </location>
    <ligand>
        <name>Mg(2+)</name>
        <dbReference type="ChEBI" id="CHEBI:18420"/>
    </ligand>
</feature>
<dbReference type="GO" id="GO:0005737">
    <property type="term" value="C:cytoplasm"/>
    <property type="evidence" value="ECO:0007669"/>
    <property type="project" value="UniProtKB-SubCell"/>
</dbReference>
<keyword evidence="6 9" id="KW-0378">Hydrolase</keyword>
<dbReference type="EMBL" id="QEWR01000004">
    <property type="protein sequence ID" value="PWD82615.1"/>
    <property type="molecule type" value="Genomic_DNA"/>
</dbReference>
<dbReference type="PANTHER" id="PTHR42891:SF1">
    <property type="entry name" value="D-GLYCERO-BETA-D-MANNO-HEPTOSE-1,7-BISPHOSPHATE 7-PHOSPHATASE"/>
    <property type="match status" value="1"/>
</dbReference>
<keyword evidence="7 9" id="KW-0119">Carbohydrate metabolism</keyword>
<dbReference type="SUPFAM" id="SSF56784">
    <property type="entry name" value="HAD-like"/>
    <property type="match status" value="1"/>
</dbReference>
<keyword evidence="4 9" id="KW-0963">Cytoplasm</keyword>
<dbReference type="GO" id="GO:0016791">
    <property type="term" value="F:phosphatase activity"/>
    <property type="evidence" value="ECO:0007669"/>
    <property type="project" value="InterPro"/>
</dbReference>
<organism evidence="14 15">
    <name type="scientific">Ignatzschineria indica</name>
    <dbReference type="NCBI Taxonomy" id="472583"/>
    <lineage>
        <taxon>Bacteria</taxon>
        <taxon>Pseudomonadati</taxon>
        <taxon>Pseudomonadota</taxon>
        <taxon>Gammaproteobacteria</taxon>
        <taxon>Cardiobacteriales</taxon>
        <taxon>Ignatzschineriaceae</taxon>
        <taxon>Ignatzschineria</taxon>
    </lineage>
</organism>
<dbReference type="EC" id="3.1.3.-" evidence="9"/>
<dbReference type="InterPro" id="IPR006549">
    <property type="entry name" value="HAD-SF_hydro_IIIA"/>
</dbReference>
<dbReference type="GO" id="GO:0005975">
    <property type="term" value="P:carbohydrate metabolic process"/>
    <property type="evidence" value="ECO:0007669"/>
    <property type="project" value="InterPro"/>
</dbReference>
<reference evidence="14 15" key="1">
    <citation type="journal article" date="2018" name="Genome Announc.">
        <title>Ignatzschineria cameli sp. nov., isolated from necrotic foot tissue of dromedaries (Camelus dromedarius) and associated maggots (Wohlfahrtia species) in Dubai.</title>
        <authorList>
            <person name="Tsang C.C."/>
            <person name="Tang J.Y."/>
            <person name="Fong J.Y."/>
            <person name="Kinne J."/>
            <person name="Lee H.H."/>
            <person name="Joseph M."/>
            <person name="Jose S."/>
            <person name="Schuster R.K."/>
            <person name="Tang Y."/>
            <person name="Sivakumar S."/>
            <person name="Chen J.H."/>
            <person name="Teng J.L."/>
            <person name="Lau S.K."/>
            <person name="Wernery U."/>
            <person name="Woo P.C."/>
        </authorList>
    </citation>
    <scope>NUCLEOTIDE SEQUENCE [LARGE SCALE GENOMIC DNA]</scope>
    <source>
        <strain evidence="14 15">KCTC 22643</strain>
    </source>
</reference>
<evidence type="ECO:0000256" key="4">
    <source>
        <dbReference type="ARBA" id="ARBA00022490"/>
    </source>
</evidence>
<evidence type="ECO:0000256" key="13">
    <source>
        <dbReference type="SAM" id="MobiDB-lite"/>
    </source>
</evidence>
<feature type="active site" description="Nucleophile" evidence="10">
    <location>
        <position position="26"/>
    </location>
</feature>
<evidence type="ECO:0000256" key="11">
    <source>
        <dbReference type="PIRSR" id="PIRSR004682-3"/>
    </source>
</evidence>
<feature type="compositionally biased region" description="Basic and acidic residues" evidence="13">
    <location>
        <begin position="1"/>
        <end position="13"/>
    </location>
</feature>
<comment type="cofactor">
    <cofactor evidence="12">
        <name>Zn(2+)</name>
        <dbReference type="ChEBI" id="CHEBI:29105"/>
    </cofactor>
</comment>
<evidence type="ECO:0000256" key="5">
    <source>
        <dbReference type="ARBA" id="ARBA00022723"/>
    </source>
</evidence>
<dbReference type="Proteomes" id="UP000244948">
    <property type="component" value="Unassembled WGS sequence"/>
</dbReference>
<dbReference type="InterPro" id="IPR004446">
    <property type="entry name" value="Heptose_bisP_phosphatase"/>
</dbReference>
<dbReference type="Pfam" id="PF08645">
    <property type="entry name" value="PNK3P"/>
    <property type="match status" value="1"/>
</dbReference>
<dbReference type="GO" id="GO:0046872">
    <property type="term" value="F:metal ion binding"/>
    <property type="evidence" value="ECO:0007669"/>
    <property type="project" value="UniProtKB-KW"/>
</dbReference>
<dbReference type="InterPro" id="IPR006543">
    <property type="entry name" value="Histidinol-phos"/>
</dbReference>
<name>A0A2U2AJ53_9GAMM</name>
<feature type="site" description="Stabilizes the phosphoryl group" evidence="11">
    <location>
        <position position="69"/>
    </location>
</feature>
<dbReference type="NCBIfam" id="TIGR01662">
    <property type="entry name" value="HAD-SF-IIIA"/>
    <property type="match status" value="1"/>
</dbReference>
<comment type="subcellular location">
    <subcellularLocation>
        <location evidence="2 9">Cytoplasm</location>
    </subcellularLocation>
</comment>
<evidence type="ECO:0000256" key="9">
    <source>
        <dbReference type="PIRNR" id="PIRNR004682"/>
    </source>
</evidence>
<dbReference type="InterPro" id="IPR013954">
    <property type="entry name" value="PNK3P"/>
</dbReference>
<evidence type="ECO:0000313" key="15">
    <source>
        <dbReference type="Proteomes" id="UP000244948"/>
    </source>
</evidence>
<feature type="site" description="Contributes to substrate recognition" evidence="11">
    <location>
        <position position="118"/>
    </location>
</feature>
<proteinExistence type="inferred from homology"/>
<feature type="binding site" evidence="12">
    <location>
        <position position="28"/>
    </location>
    <ligand>
        <name>Mg(2+)</name>
        <dbReference type="ChEBI" id="CHEBI:18420"/>
    </ligand>
</feature>
<dbReference type="NCBIfam" id="TIGR01656">
    <property type="entry name" value="Histidinol-ppas"/>
    <property type="match status" value="1"/>
</dbReference>
<feature type="region of interest" description="Disordered" evidence="13">
    <location>
        <begin position="1"/>
        <end position="22"/>
    </location>
</feature>
<evidence type="ECO:0000313" key="14">
    <source>
        <dbReference type="EMBL" id="PWD82615.1"/>
    </source>
</evidence>
<dbReference type="AlphaFoldDB" id="A0A2U2AJ53"/>
<feature type="binding site" evidence="12">
    <location>
        <position position="145"/>
    </location>
    <ligand>
        <name>Mg(2+)</name>
        <dbReference type="ChEBI" id="CHEBI:18420"/>
    </ligand>
</feature>
<keyword evidence="12" id="KW-0460">Magnesium</keyword>
<dbReference type="RefSeq" id="WP_109236568.1">
    <property type="nucleotide sequence ID" value="NZ_BMXZ01000003.1"/>
</dbReference>
<gene>
    <name evidence="14" type="ORF">DC082_08280</name>
</gene>
<dbReference type="Gene3D" id="3.40.50.1000">
    <property type="entry name" value="HAD superfamily/HAD-like"/>
    <property type="match status" value="1"/>
</dbReference>
<evidence type="ECO:0000256" key="7">
    <source>
        <dbReference type="ARBA" id="ARBA00023277"/>
    </source>
</evidence>
<evidence type="ECO:0000256" key="2">
    <source>
        <dbReference type="ARBA" id="ARBA00004496"/>
    </source>
</evidence>
<dbReference type="PANTHER" id="PTHR42891">
    <property type="entry name" value="D-GLYCERO-BETA-D-MANNO-HEPTOSE-1,7-BISPHOSPHATE 7-PHOSPHATASE"/>
    <property type="match status" value="1"/>
</dbReference>